<dbReference type="EMBL" id="GAIX01001394">
    <property type="protein sequence ID" value="JAA91166.1"/>
    <property type="molecule type" value="Transcribed_RNA"/>
</dbReference>
<sequence>MDVSLLPEHLRVLAEPFDGEDAAMDSYLEEFNETKASLNELIEGLQELTAQIDLPQDLAEDHTILITDDTVVEHHTLCD</sequence>
<protein>
    <submittedName>
        <fullName evidence="1">Uncharacterized protein</fullName>
    </submittedName>
</protein>
<dbReference type="AlphaFoldDB" id="S4PEX4"/>
<accession>S4PEX4</accession>
<reference evidence="1" key="2">
    <citation type="submission" date="2013-05" db="EMBL/GenBank/DDBJ databases">
        <authorList>
            <person name="Carter J.-M."/>
            <person name="Baker S.C."/>
            <person name="Pink R."/>
            <person name="Carter D.R.F."/>
            <person name="Collins A."/>
            <person name="Tomlin J."/>
            <person name="Gibbs M."/>
            <person name="Breuker C.J."/>
        </authorList>
    </citation>
    <scope>NUCLEOTIDE SEQUENCE</scope>
    <source>
        <tissue evidence="1">Ovary</tissue>
    </source>
</reference>
<proteinExistence type="predicted"/>
<reference evidence="1" key="1">
    <citation type="journal article" date="2013" name="BMC Genomics">
        <title>Unscrambling butterfly oogenesis.</title>
        <authorList>
            <person name="Carter J.M."/>
            <person name="Baker S.C."/>
            <person name="Pink R."/>
            <person name="Carter D.R."/>
            <person name="Collins A."/>
            <person name="Tomlin J."/>
            <person name="Gibbs M."/>
            <person name="Breuker C.J."/>
        </authorList>
    </citation>
    <scope>NUCLEOTIDE SEQUENCE</scope>
    <source>
        <tissue evidence="1">Ovary</tissue>
    </source>
</reference>
<organism evidence="1">
    <name type="scientific">Pararge aegeria</name>
    <name type="common">speckled wood butterfly</name>
    <dbReference type="NCBI Taxonomy" id="116150"/>
    <lineage>
        <taxon>Eukaryota</taxon>
        <taxon>Metazoa</taxon>
        <taxon>Ecdysozoa</taxon>
        <taxon>Arthropoda</taxon>
        <taxon>Hexapoda</taxon>
        <taxon>Insecta</taxon>
        <taxon>Pterygota</taxon>
        <taxon>Neoptera</taxon>
        <taxon>Endopterygota</taxon>
        <taxon>Lepidoptera</taxon>
        <taxon>Glossata</taxon>
        <taxon>Ditrysia</taxon>
        <taxon>Papilionoidea</taxon>
        <taxon>Nymphalidae</taxon>
        <taxon>Satyrinae</taxon>
        <taxon>Satyrini</taxon>
        <taxon>Parargina</taxon>
        <taxon>Pararge</taxon>
    </lineage>
</organism>
<evidence type="ECO:0000313" key="1">
    <source>
        <dbReference type="EMBL" id="JAA91166.1"/>
    </source>
</evidence>
<name>S4PEX4_9NEOP</name>